<dbReference type="SUPFAM" id="SSF141673">
    <property type="entry name" value="MOSC N-terminal domain-like"/>
    <property type="match status" value="1"/>
</dbReference>
<evidence type="ECO:0000259" key="1">
    <source>
        <dbReference type="PROSITE" id="PS51340"/>
    </source>
</evidence>
<dbReference type="EMBL" id="SNXZ01000001">
    <property type="protein sequence ID" value="TDQ05386.1"/>
    <property type="molecule type" value="Genomic_DNA"/>
</dbReference>
<dbReference type="RefSeq" id="WP_133848146.1">
    <property type="nucleotide sequence ID" value="NZ_SNXZ01000001.1"/>
</dbReference>
<dbReference type="PROSITE" id="PS51340">
    <property type="entry name" value="MOSC"/>
    <property type="match status" value="1"/>
</dbReference>
<dbReference type="PANTHER" id="PTHR14237">
    <property type="entry name" value="MOLYBDOPTERIN COFACTOR SULFURASE MOSC"/>
    <property type="match status" value="1"/>
</dbReference>
<dbReference type="InterPro" id="IPR005303">
    <property type="entry name" value="MOCOS_middle"/>
</dbReference>
<dbReference type="InterPro" id="IPR011037">
    <property type="entry name" value="Pyrv_Knase-like_insert_dom_sf"/>
</dbReference>
<evidence type="ECO:0000313" key="3">
    <source>
        <dbReference type="Proteomes" id="UP000295444"/>
    </source>
</evidence>
<sequence length="273" mass="29812">MTATVQALAHYPIKGCAATYLQRAELGETGIRGDRLLMLVDADGGFLSQRKVPEMAAIAPKVDGDRLVVSAPGADDAEIDIQYDGDRRDVSLFKKWFGTGIDQGDQAAKWFSAVLDRPCRLVRVPPEHDRDGWGEHPGKAGFADAHAMLVTSLSSLDGLNERILERGGIPVPMNRFRPNLVVAGWPEPHTEDRVWKLTTGTVELGYAVRAIRCAVPTVEQETGRRDGPEPTRTLATYRREPDFGGGVSFGAKFAVLRGGTVSVGDEITCEWQR</sequence>
<dbReference type="AlphaFoldDB" id="A0A4R6SLP1"/>
<reference evidence="2 3" key="1">
    <citation type="submission" date="2019-03" db="EMBL/GenBank/DDBJ databases">
        <title>Genomic Encyclopedia of Type Strains, Phase IV (KMG-IV): sequencing the most valuable type-strain genomes for metagenomic binning, comparative biology and taxonomic classification.</title>
        <authorList>
            <person name="Goeker M."/>
        </authorList>
    </citation>
    <scope>NUCLEOTIDE SEQUENCE [LARGE SCALE GENOMIC DNA]</scope>
    <source>
        <strain evidence="2 3">DSM 45361</strain>
    </source>
</reference>
<organism evidence="2 3">
    <name type="scientific">Labedaea rhizosphaerae</name>
    <dbReference type="NCBI Taxonomy" id="598644"/>
    <lineage>
        <taxon>Bacteria</taxon>
        <taxon>Bacillati</taxon>
        <taxon>Actinomycetota</taxon>
        <taxon>Actinomycetes</taxon>
        <taxon>Pseudonocardiales</taxon>
        <taxon>Pseudonocardiaceae</taxon>
        <taxon>Labedaea</taxon>
    </lineage>
</organism>
<dbReference type="GO" id="GO:0003824">
    <property type="term" value="F:catalytic activity"/>
    <property type="evidence" value="ECO:0007669"/>
    <property type="project" value="InterPro"/>
</dbReference>
<dbReference type="GO" id="GO:0030151">
    <property type="term" value="F:molybdenum ion binding"/>
    <property type="evidence" value="ECO:0007669"/>
    <property type="project" value="InterPro"/>
</dbReference>
<dbReference type="GO" id="GO:0030170">
    <property type="term" value="F:pyridoxal phosphate binding"/>
    <property type="evidence" value="ECO:0007669"/>
    <property type="project" value="InterPro"/>
</dbReference>
<proteinExistence type="predicted"/>
<accession>A0A4R6SLP1</accession>
<feature type="domain" description="MOSC" evidence="1">
    <location>
        <begin position="119"/>
        <end position="270"/>
    </location>
</feature>
<dbReference type="Pfam" id="PF03476">
    <property type="entry name" value="MOSC_N"/>
    <property type="match status" value="1"/>
</dbReference>
<dbReference type="PANTHER" id="PTHR14237:SF19">
    <property type="entry name" value="MITOCHONDRIAL AMIDOXIME REDUCING COMPONENT 1"/>
    <property type="match status" value="1"/>
</dbReference>
<gene>
    <name evidence="2" type="ORF">EV186_1011356</name>
</gene>
<name>A0A4R6SLP1_LABRH</name>
<evidence type="ECO:0000313" key="2">
    <source>
        <dbReference type="EMBL" id="TDQ05386.1"/>
    </source>
</evidence>
<comment type="caution">
    <text evidence="2">The sequence shown here is derived from an EMBL/GenBank/DDBJ whole genome shotgun (WGS) entry which is preliminary data.</text>
</comment>
<keyword evidence="3" id="KW-1185">Reference proteome</keyword>
<protein>
    <recommendedName>
        <fullName evidence="1">MOSC domain-containing protein</fullName>
    </recommendedName>
</protein>
<dbReference type="InterPro" id="IPR005302">
    <property type="entry name" value="MoCF_Sase_C"/>
</dbReference>
<dbReference type="OrthoDB" id="9793178at2"/>
<dbReference type="Proteomes" id="UP000295444">
    <property type="component" value="Unassembled WGS sequence"/>
</dbReference>
<dbReference type="Pfam" id="PF03473">
    <property type="entry name" value="MOSC"/>
    <property type="match status" value="1"/>
</dbReference>
<dbReference type="SUPFAM" id="SSF50800">
    <property type="entry name" value="PK beta-barrel domain-like"/>
    <property type="match status" value="1"/>
</dbReference>